<proteinExistence type="predicted"/>
<organism evidence="1 2">
    <name type="scientific">Hoeflea algicola</name>
    <dbReference type="NCBI Taxonomy" id="2983763"/>
    <lineage>
        <taxon>Bacteria</taxon>
        <taxon>Pseudomonadati</taxon>
        <taxon>Pseudomonadota</taxon>
        <taxon>Alphaproteobacteria</taxon>
        <taxon>Hyphomicrobiales</taxon>
        <taxon>Rhizobiaceae</taxon>
        <taxon>Hoeflea</taxon>
    </lineage>
</organism>
<comment type="caution">
    <text evidence="1">The sequence shown here is derived from an EMBL/GenBank/DDBJ whole genome shotgun (WGS) entry which is preliminary data.</text>
</comment>
<protein>
    <submittedName>
        <fullName evidence="1">Uncharacterized protein</fullName>
    </submittedName>
</protein>
<reference evidence="1" key="1">
    <citation type="submission" date="2022-10" db="EMBL/GenBank/DDBJ databases">
        <title>Hoeflea sp. G2-23, isolated from marine algae.</title>
        <authorList>
            <person name="Kristyanto S."/>
            <person name="Kim J.M."/>
            <person name="Jeon C.O."/>
        </authorList>
    </citation>
    <scope>NUCLEOTIDE SEQUENCE</scope>
    <source>
        <strain evidence="1">G2-23</strain>
    </source>
</reference>
<gene>
    <name evidence="1" type="ORF">OEG84_19175</name>
</gene>
<keyword evidence="2" id="KW-1185">Reference proteome</keyword>
<accession>A0ABT3ZDA6</accession>
<evidence type="ECO:0000313" key="2">
    <source>
        <dbReference type="Proteomes" id="UP001073227"/>
    </source>
</evidence>
<sequence length="99" mass="10757">MGKVWDLIYVSDGDKRTMSLAILDGENAEMVGPFDAKSAGPLIVQALIDNNLEAPKNAEISYIGAHFRNMSKGQNRSGQDYPFKVPTALTNEIRTNGDG</sequence>
<dbReference type="Proteomes" id="UP001073227">
    <property type="component" value="Unassembled WGS sequence"/>
</dbReference>
<dbReference type="RefSeq" id="WP_267655208.1">
    <property type="nucleotide sequence ID" value="NZ_JAOVZR010000001.1"/>
</dbReference>
<name>A0ABT3ZDA6_9HYPH</name>
<evidence type="ECO:0000313" key="1">
    <source>
        <dbReference type="EMBL" id="MCY0149771.1"/>
    </source>
</evidence>
<dbReference type="EMBL" id="JAOVZR010000001">
    <property type="protein sequence ID" value="MCY0149771.1"/>
    <property type="molecule type" value="Genomic_DNA"/>
</dbReference>